<dbReference type="EMBL" id="JAOPHQ010002880">
    <property type="protein sequence ID" value="KAK0145164.1"/>
    <property type="molecule type" value="Genomic_DNA"/>
</dbReference>
<dbReference type="Proteomes" id="UP001174136">
    <property type="component" value="Unassembled WGS sequence"/>
</dbReference>
<dbReference type="AlphaFoldDB" id="A0AA47MS74"/>
<evidence type="ECO:0000256" key="1">
    <source>
        <dbReference type="SAM" id="MobiDB-lite"/>
    </source>
</evidence>
<evidence type="ECO:0000259" key="2">
    <source>
        <dbReference type="Pfam" id="PF13837"/>
    </source>
</evidence>
<keyword evidence="4" id="KW-1185">Reference proteome</keyword>
<name>A0AA47MS74_MERPO</name>
<reference evidence="3" key="1">
    <citation type="journal article" date="2023" name="Front. Mar. Sci.">
        <title>A new Merluccius polli reference genome to investigate the effects of global change in West African waters.</title>
        <authorList>
            <person name="Mateo J.L."/>
            <person name="Blanco-Fernandez C."/>
            <person name="Garcia-Vazquez E."/>
            <person name="Machado-Schiaffino G."/>
        </authorList>
    </citation>
    <scope>NUCLEOTIDE SEQUENCE</scope>
    <source>
        <strain evidence="3">C29</strain>
        <tissue evidence="3">Fin</tissue>
    </source>
</reference>
<feature type="region of interest" description="Disordered" evidence="1">
    <location>
        <begin position="191"/>
        <end position="213"/>
    </location>
</feature>
<protein>
    <recommendedName>
        <fullName evidence="2">Myb/SANT-like DNA-binding domain-containing protein</fullName>
    </recommendedName>
</protein>
<feature type="compositionally biased region" description="Basic and acidic residues" evidence="1">
    <location>
        <begin position="191"/>
        <end position="212"/>
    </location>
</feature>
<proteinExistence type="predicted"/>
<dbReference type="InterPro" id="IPR044822">
    <property type="entry name" value="Myb_DNA-bind_4"/>
</dbReference>
<evidence type="ECO:0000313" key="3">
    <source>
        <dbReference type="EMBL" id="KAK0145164.1"/>
    </source>
</evidence>
<feature type="domain" description="Myb/SANT-like DNA-binding" evidence="2">
    <location>
        <begin position="4"/>
        <end position="88"/>
    </location>
</feature>
<dbReference type="Gene3D" id="1.10.10.60">
    <property type="entry name" value="Homeodomain-like"/>
    <property type="match status" value="1"/>
</dbReference>
<dbReference type="Pfam" id="PF13837">
    <property type="entry name" value="Myb_DNA-bind_4"/>
    <property type="match status" value="1"/>
</dbReference>
<feature type="compositionally biased region" description="Basic residues" evidence="1">
    <location>
        <begin position="142"/>
        <end position="152"/>
    </location>
</feature>
<organism evidence="3 4">
    <name type="scientific">Merluccius polli</name>
    <name type="common">Benguela hake</name>
    <name type="synonym">Merluccius cadenati</name>
    <dbReference type="NCBI Taxonomy" id="89951"/>
    <lineage>
        <taxon>Eukaryota</taxon>
        <taxon>Metazoa</taxon>
        <taxon>Chordata</taxon>
        <taxon>Craniata</taxon>
        <taxon>Vertebrata</taxon>
        <taxon>Euteleostomi</taxon>
        <taxon>Actinopterygii</taxon>
        <taxon>Neopterygii</taxon>
        <taxon>Teleostei</taxon>
        <taxon>Neoteleostei</taxon>
        <taxon>Acanthomorphata</taxon>
        <taxon>Zeiogadaria</taxon>
        <taxon>Gadariae</taxon>
        <taxon>Gadiformes</taxon>
        <taxon>Gadoidei</taxon>
        <taxon>Merlucciidae</taxon>
        <taxon>Merluccius</taxon>
    </lineage>
</organism>
<feature type="compositionally biased region" description="Basic and acidic residues" evidence="1">
    <location>
        <begin position="111"/>
        <end position="141"/>
    </location>
</feature>
<gene>
    <name evidence="3" type="ORF">N1851_015955</name>
</gene>
<feature type="region of interest" description="Disordered" evidence="1">
    <location>
        <begin position="95"/>
        <end position="157"/>
    </location>
</feature>
<comment type="caution">
    <text evidence="3">The sequence shown here is derived from an EMBL/GenBank/DDBJ whole genome shotgun (WGS) entry which is preliminary data.</text>
</comment>
<feature type="region of interest" description="Disordered" evidence="1">
    <location>
        <begin position="236"/>
        <end position="255"/>
    </location>
</feature>
<evidence type="ECO:0000313" key="4">
    <source>
        <dbReference type="Proteomes" id="UP001174136"/>
    </source>
</evidence>
<accession>A0AA47MS74</accession>
<sequence>MAANWTDTEIRELLSVRAQGEIDRQLCGTVRDAVVYHKITGMLRDRGIMRQKSQVISKLKSLRKKFLQISCHHGKRGRMNWLYFDLCQSIWGSRLEEEEEEPPAAGRTRSPRGEDSAEEDHPRRTEGDAESAAESRPESPHRPPKKLAKKVSRTQQMAADMRQLFAEMDRDFHEKENLRIQEQRQYEERVRKEAMEREREAMEQEREARDKQMSMWREFQDSQNNLLRELMNRITSLPAPAPPPASLTTNKEECE</sequence>